<reference evidence="4" key="1">
    <citation type="journal article" date="2013" name="Nat. Genet.">
        <title>The Capsella rubella genome and the genomic consequences of rapid mating system evolution.</title>
        <authorList>
            <person name="Slotte T."/>
            <person name="Hazzouri K.M."/>
            <person name="Agren J.A."/>
            <person name="Koenig D."/>
            <person name="Maumus F."/>
            <person name="Guo Y.L."/>
            <person name="Steige K."/>
            <person name="Platts A.E."/>
            <person name="Escobar J.S."/>
            <person name="Newman L.K."/>
            <person name="Wang W."/>
            <person name="Mandakova T."/>
            <person name="Vello E."/>
            <person name="Smith L.M."/>
            <person name="Henz S.R."/>
            <person name="Steffen J."/>
            <person name="Takuno S."/>
            <person name="Brandvain Y."/>
            <person name="Coop G."/>
            <person name="Andolfatto P."/>
            <person name="Hu T.T."/>
            <person name="Blanchette M."/>
            <person name="Clark R.M."/>
            <person name="Quesneville H."/>
            <person name="Nordborg M."/>
            <person name="Gaut B.S."/>
            <person name="Lysak M.A."/>
            <person name="Jenkins J."/>
            <person name="Grimwood J."/>
            <person name="Chapman J."/>
            <person name="Prochnik S."/>
            <person name="Shu S."/>
            <person name="Rokhsar D."/>
            <person name="Schmutz J."/>
            <person name="Weigel D."/>
            <person name="Wright S.I."/>
        </authorList>
    </citation>
    <scope>NUCLEOTIDE SEQUENCE [LARGE SCALE GENOMIC DNA]</scope>
    <source>
        <strain evidence="4">cv. Monte Gargano</strain>
    </source>
</reference>
<dbReference type="Proteomes" id="UP000029121">
    <property type="component" value="Unassembled WGS sequence"/>
</dbReference>
<feature type="chain" id="PRO_5004343165" evidence="2">
    <location>
        <begin position="22"/>
        <end position="74"/>
    </location>
</feature>
<dbReference type="EMBL" id="KB870807">
    <property type="protein sequence ID" value="EOA31959.1"/>
    <property type="molecule type" value="Genomic_DNA"/>
</dbReference>
<sequence length="74" mass="8198">MNIKFIMIASLLLILIASSNSSIIPTSKNRKIIDEEVEGGEKIHIHKIKKITVRASRSPPAKGVKSYPTKSKLQ</sequence>
<evidence type="ECO:0000313" key="3">
    <source>
        <dbReference type="EMBL" id="EOA31959.1"/>
    </source>
</evidence>
<keyword evidence="2" id="KW-0732">Signal</keyword>
<dbReference type="AlphaFoldDB" id="R0HQC8"/>
<accession>R0HQC8</accession>
<dbReference type="STRING" id="81985.R0HQC8"/>
<gene>
    <name evidence="3" type="ORF">CARUB_v10015201mg</name>
</gene>
<evidence type="ECO:0000313" key="4">
    <source>
        <dbReference type="Proteomes" id="UP000029121"/>
    </source>
</evidence>
<feature type="region of interest" description="Disordered" evidence="1">
    <location>
        <begin position="55"/>
        <end position="74"/>
    </location>
</feature>
<keyword evidence="4" id="KW-1185">Reference proteome</keyword>
<evidence type="ECO:0000256" key="1">
    <source>
        <dbReference type="SAM" id="MobiDB-lite"/>
    </source>
</evidence>
<feature type="signal peptide" evidence="2">
    <location>
        <begin position="1"/>
        <end position="21"/>
    </location>
</feature>
<dbReference type="KEGG" id="crb:17893229"/>
<evidence type="ECO:0000256" key="2">
    <source>
        <dbReference type="SAM" id="SignalP"/>
    </source>
</evidence>
<name>R0HQC8_9BRAS</name>
<organism evidence="3 4">
    <name type="scientific">Capsella rubella</name>
    <dbReference type="NCBI Taxonomy" id="81985"/>
    <lineage>
        <taxon>Eukaryota</taxon>
        <taxon>Viridiplantae</taxon>
        <taxon>Streptophyta</taxon>
        <taxon>Embryophyta</taxon>
        <taxon>Tracheophyta</taxon>
        <taxon>Spermatophyta</taxon>
        <taxon>Magnoliopsida</taxon>
        <taxon>eudicotyledons</taxon>
        <taxon>Gunneridae</taxon>
        <taxon>Pentapetalae</taxon>
        <taxon>rosids</taxon>
        <taxon>malvids</taxon>
        <taxon>Brassicales</taxon>
        <taxon>Brassicaceae</taxon>
        <taxon>Camelineae</taxon>
        <taxon>Capsella</taxon>
    </lineage>
</organism>
<proteinExistence type="predicted"/>
<protein>
    <submittedName>
        <fullName evidence="3">Uncharacterized protein</fullName>
    </submittedName>
</protein>